<feature type="domain" description="AAA+ ATPase" evidence="11">
    <location>
        <begin position="650"/>
        <end position="795"/>
    </location>
</feature>
<keyword evidence="5" id="KW-0547">Nucleotide-binding</keyword>
<dbReference type="VEuPathDB" id="FungiDB:PC110_g11040"/>
<dbReference type="Pfam" id="PF00004">
    <property type="entry name" value="AAA"/>
    <property type="match status" value="1"/>
</dbReference>
<dbReference type="InterPro" id="IPR003960">
    <property type="entry name" value="ATPase_AAA_CS"/>
</dbReference>
<dbReference type="InterPro" id="IPR032501">
    <property type="entry name" value="Prot_ATP_ID_OB_2nd"/>
</dbReference>
<dbReference type="GO" id="GO:0005737">
    <property type="term" value="C:cytoplasm"/>
    <property type="evidence" value="ECO:0007669"/>
    <property type="project" value="UniProtKB-SubCell"/>
</dbReference>
<evidence type="ECO:0000256" key="4">
    <source>
        <dbReference type="ARBA" id="ARBA00022490"/>
    </source>
</evidence>
<dbReference type="FunFam" id="1.10.8.60:FF:000009">
    <property type="entry name" value="26S protease regulatory subunit 6A"/>
    <property type="match status" value="1"/>
</dbReference>
<evidence type="ECO:0000256" key="5">
    <source>
        <dbReference type="ARBA" id="ARBA00022741"/>
    </source>
</evidence>
<dbReference type="EMBL" id="JAENGZ010000110">
    <property type="protein sequence ID" value="KAG6968841.1"/>
    <property type="molecule type" value="Genomic_DNA"/>
</dbReference>
<keyword evidence="6" id="KW-0067">ATP-binding</keyword>
<protein>
    <recommendedName>
        <fullName evidence="11">AAA+ ATPase domain-containing protein</fullName>
    </recommendedName>
</protein>
<dbReference type="FunFam" id="3.40.50.300:FF:000037">
    <property type="entry name" value="26S protease regulatory subunit 6A"/>
    <property type="match status" value="1"/>
</dbReference>
<dbReference type="SMART" id="SM00382">
    <property type="entry name" value="AAA"/>
    <property type="match status" value="2"/>
</dbReference>
<evidence type="ECO:0000256" key="7">
    <source>
        <dbReference type="ARBA" id="ARBA00022942"/>
    </source>
</evidence>
<evidence type="ECO:0000256" key="9">
    <source>
        <dbReference type="SAM" id="Coils"/>
    </source>
</evidence>
<evidence type="ECO:0000256" key="2">
    <source>
        <dbReference type="ARBA" id="ARBA00004496"/>
    </source>
</evidence>
<dbReference type="GO" id="GO:0005634">
    <property type="term" value="C:nucleus"/>
    <property type="evidence" value="ECO:0007669"/>
    <property type="project" value="UniProtKB-SubCell"/>
</dbReference>
<dbReference type="InterPro" id="IPR010448">
    <property type="entry name" value="Torsin"/>
</dbReference>
<organism evidence="12 13">
    <name type="scientific">Phytophthora cactorum</name>
    <dbReference type="NCBI Taxonomy" id="29920"/>
    <lineage>
        <taxon>Eukaryota</taxon>
        <taxon>Sar</taxon>
        <taxon>Stramenopiles</taxon>
        <taxon>Oomycota</taxon>
        <taxon>Peronosporomycetes</taxon>
        <taxon>Peronosporales</taxon>
        <taxon>Peronosporaceae</taxon>
        <taxon>Phytophthora</taxon>
    </lineage>
</organism>
<keyword evidence="4" id="KW-0963">Cytoplasm</keyword>
<dbReference type="GO" id="GO:0005524">
    <property type="term" value="F:ATP binding"/>
    <property type="evidence" value="ECO:0007669"/>
    <property type="project" value="UniProtKB-KW"/>
</dbReference>
<dbReference type="GO" id="GO:0016887">
    <property type="term" value="F:ATP hydrolysis activity"/>
    <property type="evidence" value="ECO:0007669"/>
    <property type="project" value="InterPro"/>
</dbReference>
<evidence type="ECO:0000313" key="12">
    <source>
        <dbReference type="EMBL" id="KAG6968841.1"/>
    </source>
</evidence>
<evidence type="ECO:0000256" key="10">
    <source>
        <dbReference type="SAM" id="SignalP"/>
    </source>
</evidence>
<dbReference type="PANTHER" id="PTHR23073">
    <property type="entry name" value="26S PROTEASOME REGULATORY SUBUNIT"/>
    <property type="match status" value="1"/>
</dbReference>
<evidence type="ECO:0000313" key="13">
    <source>
        <dbReference type="Proteomes" id="UP000688947"/>
    </source>
</evidence>
<keyword evidence="8" id="KW-0539">Nucleus</keyword>
<dbReference type="Pfam" id="PF17862">
    <property type="entry name" value="AAA_lid_3"/>
    <property type="match status" value="1"/>
</dbReference>
<dbReference type="InterPro" id="IPR003593">
    <property type="entry name" value="AAA+_ATPase"/>
</dbReference>
<dbReference type="FunFam" id="2.40.50.140:FF:000076">
    <property type="entry name" value="26S protease regulatory subunit 6A"/>
    <property type="match status" value="1"/>
</dbReference>
<feature type="coiled-coil region" evidence="9">
    <location>
        <begin position="469"/>
        <end position="514"/>
    </location>
</feature>
<evidence type="ECO:0000256" key="1">
    <source>
        <dbReference type="ARBA" id="ARBA00004123"/>
    </source>
</evidence>
<evidence type="ECO:0000256" key="3">
    <source>
        <dbReference type="ARBA" id="ARBA00006914"/>
    </source>
</evidence>
<evidence type="ECO:0000256" key="6">
    <source>
        <dbReference type="ARBA" id="ARBA00022840"/>
    </source>
</evidence>
<keyword evidence="9" id="KW-0175">Coiled coil</keyword>
<keyword evidence="10" id="KW-0732">Signal</keyword>
<keyword evidence="7" id="KW-0647">Proteasome</keyword>
<comment type="similarity">
    <text evidence="3">Belongs to the AAA ATPase family.</text>
</comment>
<reference evidence="12" key="1">
    <citation type="submission" date="2021-01" db="EMBL/GenBank/DDBJ databases">
        <title>Phytophthora aleatoria, a newly-described species from Pinus radiata is distinct from Phytophthora cactorum isolates based on comparative genomics.</title>
        <authorList>
            <person name="Mcdougal R."/>
            <person name="Panda P."/>
            <person name="Williams N."/>
            <person name="Studholme D.J."/>
        </authorList>
    </citation>
    <scope>NUCLEOTIDE SEQUENCE</scope>
    <source>
        <strain evidence="12">NZFS 3830</strain>
    </source>
</reference>
<accession>A0A8T1US45</accession>
<dbReference type="PROSITE" id="PS00674">
    <property type="entry name" value="AAA"/>
    <property type="match status" value="1"/>
</dbReference>
<comment type="subcellular location">
    <subcellularLocation>
        <location evidence="2">Cytoplasm</location>
    </subcellularLocation>
    <subcellularLocation>
        <location evidence="1">Nucleus</location>
    </subcellularLocation>
</comment>
<dbReference type="VEuPathDB" id="FungiDB:PC110_g11039"/>
<dbReference type="OrthoDB" id="9443236at2759"/>
<dbReference type="GO" id="GO:0000502">
    <property type="term" value="C:proteasome complex"/>
    <property type="evidence" value="ECO:0007669"/>
    <property type="project" value="UniProtKB-KW"/>
</dbReference>
<name>A0A8T1US45_9STRA</name>
<comment type="caution">
    <text evidence="12">The sequence shown here is derived from an EMBL/GenBank/DDBJ whole genome shotgun (WGS) entry which is preliminary data.</text>
</comment>
<evidence type="ECO:0000256" key="8">
    <source>
        <dbReference type="ARBA" id="ARBA00023242"/>
    </source>
</evidence>
<dbReference type="InterPro" id="IPR003959">
    <property type="entry name" value="ATPase_AAA_core"/>
</dbReference>
<proteinExistence type="inferred from homology"/>
<feature type="signal peptide" evidence="10">
    <location>
        <begin position="1"/>
        <end position="24"/>
    </location>
</feature>
<dbReference type="Pfam" id="PF16450">
    <property type="entry name" value="Prot_ATP_ID_OB_C"/>
    <property type="match status" value="1"/>
</dbReference>
<feature type="chain" id="PRO_5035918345" description="AAA+ ATPase domain-containing protein" evidence="10">
    <location>
        <begin position="25"/>
        <end position="877"/>
    </location>
</feature>
<sequence>MSSGVRRVLLLSLVAICVSSSVFAFEVRWEDYWEAAMYHTGLGYQCTFVDKPSQAVLHHLQENLKGQERAVEAVVGAIEAWEFSRSSTKDRAPLVLAITGPTGTGKTEMSNLVAEALFKRKKKLPNSEKRVPSGLLIFRGEDFSDNFTNPITEYHTQIKTRLAEHLHHCSGKAVVVIDEVQKVIPHTLDVLMEAVSESSQFSYYKHGVTKNIDTANRMPTQVIFVLVSDIGVGEMEQVMIQYDTRDEIPTVQLERVVKSALDDQWKRLDFGKMIDQVIPFLPFEHQHIVEIIALKLRQLDENYRGKYWHRLWIEDNIADYMSRLDSVHYKVRSAVVNGKVKSSKVFAKYGARDVETGPIQLLKSKLLRYLRPFNPDAEIRISQDIDTKEISIVSCAKEDAKQKKTKHKKRSQTAADLEDSDDSEFVNIGCVTKWGRISILAKRTMSGLESSEIWGADEGLDPEILLMSNEELRQRIRLLDNDIRIMRSDIQRINHESNSQRERIKENNEKVKLNKQLPYLVANVVEVLELEDDEDEQDGAATDVDAARKGKSAVIKTSTRQTIFLPIPGLVDSTTLIPNDLVGVNKDSYLILEKLPSEYDSRVKAMEVDEKPTEEYSDIGGLDKQIQELVEAVVLPMTHKERFEAIGIMPPKGVLLHGPPGTGKTLLARACAKQTDAIFLKLAAPQLVQMFIGDGAKLVRDAFELAKEKCKDQNRGGAIIFIDELDAIGTKRFGGEQSGDREVQRTMLELLNQLDGFTSNTKIKVIAATNRPDVLDPALLRSGRLDRKIELPHPTEEARARILQIHSRKMNVDTEDTNFDELARSTDDFNGAQLKAVCVEAGMLALRRESNVIKHEDFMEGISVVAAKKKATLQYYA</sequence>
<evidence type="ECO:0000259" key="11">
    <source>
        <dbReference type="SMART" id="SM00382"/>
    </source>
</evidence>
<dbReference type="Proteomes" id="UP000688947">
    <property type="component" value="Unassembled WGS sequence"/>
</dbReference>
<dbReference type="InterPro" id="IPR041569">
    <property type="entry name" value="AAA_lid_3"/>
</dbReference>
<gene>
    <name evidence="12" type="ORF">JG687_00003539</name>
</gene>
<feature type="domain" description="AAA+ ATPase" evidence="11">
    <location>
        <begin position="92"/>
        <end position="284"/>
    </location>
</feature>
<dbReference type="AlphaFoldDB" id="A0A8T1US45"/>
<dbReference type="InterPro" id="IPR050221">
    <property type="entry name" value="26S_Proteasome_ATPase"/>
</dbReference>
<dbReference type="Pfam" id="PF06309">
    <property type="entry name" value="Torsin"/>
    <property type="match status" value="1"/>
</dbReference>